<dbReference type="VEuPathDB" id="ToxoDB:TGARI_232220C"/>
<evidence type="ECO:0000313" key="2">
    <source>
        <dbReference type="EMBL" id="KYF46194.1"/>
    </source>
</evidence>
<feature type="coiled-coil region" evidence="1">
    <location>
        <begin position="5"/>
        <end position="32"/>
    </location>
</feature>
<proteinExistence type="predicted"/>
<dbReference type="EMBL" id="AGQS02003867">
    <property type="protein sequence ID" value="KYF46194.1"/>
    <property type="molecule type" value="Genomic_DNA"/>
</dbReference>
<feature type="non-terminal residue" evidence="2">
    <location>
        <position position="1"/>
    </location>
</feature>
<protein>
    <submittedName>
        <fullName evidence="2">SWIB/MDM2 domain-containing protein</fullName>
    </submittedName>
</protein>
<keyword evidence="1" id="KW-0175">Coiled coil</keyword>
<dbReference type="Proteomes" id="UP000074247">
    <property type="component" value="Unassembled WGS sequence"/>
</dbReference>
<sequence>APFLRRRVLEALRRLKADVARVEAKAEEDEEERRSPCPG</sequence>
<comment type="caution">
    <text evidence="2">The sequence shown here is derived from an EMBL/GenBank/DDBJ whole genome shotgun (WGS) entry which is preliminary data.</text>
</comment>
<evidence type="ECO:0000256" key="1">
    <source>
        <dbReference type="SAM" id="Coils"/>
    </source>
</evidence>
<accession>A0A139Y571</accession>
<dbReference type="AlphaFoldDB" id="A0A139Y571"/>
<evidence type="ECO:0000313" key="3">
    <source>
        <dbReference type="Proteomes" id="UP000074247"/>
    </source>
</evidence>
<reference evidence="2 3" key="1">
    <citation type="journal article" date="2016" name="Nat. Commun.">
        <title>Local admixture of amplified and diversified secreted pathogenesis determinants shapes mosaic Toxoplasma gondii genomes.</title>
        <authorList>
            <person name="Lorenzi H."/>
            <person name="Khan A."/>
            <person name="Behnke M.S."/>
            <person name="Namasivayam S."/>
            <person name="Swapna L.S."/>
            <person name="Hadjithomas M."/>
            <person name="Karamycheva S."/>
            <person name="Pinney D."/>
            <person name="Brunk B.P."/>
            <person name="Ajioka J.W."/>
            <person name="Ajzenberg D."/>
            <person name="Boothroyd J.C."/>
            <person name="Boyle J.P."/>
            <person name="Darde M.L."/>
            <person name="Diaz-Miranda M.A."/>
            <person name="Dubey J.P."/>
            <person name="Fritz H.M."/>
            <person name="Gennari S.M."/>
            <person name="Gregory B.D."/>
            <person name="Kim K."/>
            <person name="Saeij J.P."/>
            <person name="Su C."/>
            <person name="White M.W."/>
            <person name="Zhu X.Q."/>
            <person name="Howe D.K."/>
            <person name="Rosenthal B.M."/>
            <person name="Grigg M.E."/>
            <person name="Parkinson J."/>
            <person name="Liu L."/>
            <person name="Kissinger J.C."/>
            <person name="Roos D.S."/>
            <person name="Sibley L.D."/>
        </authorList>
    </citation>
    <scope>NUCLEOTIDE SEQUENCE [LARGE SCALE GENOMIC DNA]</scope>
    <source>
        <strain evidence="2 3">ARI</strain>
    </source>
</reference>
<gene>
    <name evidence="2" type="ORF">TGARI_232220C</name>
</gene>
<name>A0A139Y571_TOXGO</name>
<organism evidence="2 3">
    <name type="scientific">Toxoplasma gondii ARI</name>
    <dbReference type="NCBI Taxonomy" id="1074872"/>
    <lineage>
        <taxon>Eukaryota</taxon>
        <taxon>Sar</taxon>
        <taxon>Alveolata</taxon>
        <taxon>Apicomplexa</taxon>
        <taxon>Conoidasida</taxon>
        <taxon>Coccidia</taxon>
        <taxon>Eucoccidiorida</taxon>
        <taxon>Eimeriorina</taxon>
        <taxon>Sarcocystidae</taxon>
        <taxon>Toxoplasma</taxon>
    </lineage>
</organism>